<dbReference type="AlphaFoldDB" id="A0A1M4SWQ7"/>
<dbReference type="STRING" id="1121884.SAMN02745131_00258"/>
<dbReference type="RefSeq" id="WP_072833416.1">
    <property type="nucleotide sequence ID" value="NZ_FQUU01000001.1"/>
</dbReference>
<keyword evidence="2" id="KW-1185">Reference proteome</keyword>
<dbReference type="OrthoDB" id="7168509at2"/>
<accession>A0A1M4SWQ7</accession>
<organism evidence="1 2">
    <name type="scientific">Flavisolibacter ginsengisoli DSM 18119</name>
    <dbReference type="NCBI Taxonomy" id="1121884"/>
    <lineage>
        <taxon>Bacteria</taxon>
        <taxon>Pseudomonadati</taxon>
        <taxon>Bacteroidota</taxon>
        <taxon>Chitinophagia</taxon>
        <taxon>Chitinophagales</taxon>
        <taxon>Chitinophagaceae</taxon>
        <taxon>Flavisolibacter</taxon>
    </lineage>
</organism>
<reference evidence="1 2" key="1">
    <citation type="submission" date="2016-11" db="EMBL/GenBank/DDBJ databases">
        <authorList>
            <person name="Jaros S."/>
            <person name="Januszkiewicz K."/>
            <person name="Wedrychowicz H."/>
        </authorList>
    </citation>
    <scope>NUCLEOTIDE SEQUENCE [LARGE SCALE GENOMIC DNA]</scope>
    <source>
        <strain evidence="1 2">DSM 18119</strain>
    </source>
</reference>
<evidence type="ECO:0000313" key="2">
    <source>
        <dbReference type="Proteomes" id="UP000184048"/>
    </source>
</evidence>
<evidence type="ECO:0000313" key="1">
    <source>
        <dbReference type="EMBL" id="SHE36631.1"/>
    </source>
</evidence>
<protein>
    <submittedName>
        <fullName evidence="1">Uncharacterized protein</fullName>
    </submittedName>
</protein>
<dbReference type="Proteomes" id="UP000184048">
    <property type="component" value="Unassembled WGS sequence"/>
</dbReference>
<dbReference type="PROSITE" id="PS51257">
    <property type="entry name" value="PROKAR_LIPOPROTEIN"/>
    <property type="match status" value="1"/>
</dbReference>
<dbReference type="EMBL" id="FQUU01000001">
    <property type="protein sequence ID" value="SHE36631.1"/>
    <property type="molecule type" value="Genomic_DNA"/>
</dbReference>
<sequence length="182" mass="19671">MKQLLYGTLFFFVLASVFTSCKKDDSTSNGGYYIKGKKDGVAFTYSSNAMAMITDYTSSGAGLQLSLMANPKPVSASNMEGLGVSINFSNGVSIVPGTYTEDYSGYDYTAAGVYNPNSNTIVWGAGIHYPTVKPLKIIIATKTATEMTGTIEGAFYKQDVSTGQLYDDYTLFTECEFKLPVK</sequence>
<gene>
    <name evidence="1" type="ORF">SAMN02745131_00258</name>
</gene>
<name>A0A1M4SWQ7_9BACT</name>
<proteinExistence type="predicted"/>